<name>A0A423W092_CYTCH</name>
<dbReference type="EMBL" id="LJZO01000019">
    <property type="protein sequence ID" value="ROV96704.1"/>
    <property type="molecule type" value="Genomic_DNA"/>
</dbReference>
<dbReference type="OrthoDB" id="5411518at2759"/>
<keyword evidence="3" id="KW-1185">Reference proteome</keyword>
<sequence>MAKKPVPCVGSPAFNPATRTKDAEARSNALTLLEGDHLSGAIKFWFQLPPDDTWTYHAMTAVTLPQVQRIVRLGAANGMHAWYSAPSPQKPPRTEDGDKDDDDVDAAAATTTTTTTKEPPPGALTPPSRADVDDYVRIFQPTSLTGSALKAFGSNAKKGSVRASVAANLQSRRFIHPSAAGLHIPKRKATASLPPNPYFDFWAWSCRNLEWCGPCPESEARPQSHHVLPVFMHHFGCAVPSYEGLEILRAVADGRTVADMGSGNGYWAFMLRQHGVAVAPVDNAQSEWRVSWVDDTTIMDGTRWLAQPGSAGGKDMVLLMVYPIVGGGAGGGVEGGFTRGLMAAYKGDTVAVVGTQNHNGYTGFRDMTFDEYMEREQPGWTKVVQVPLPSFAGKDEALYVYQRGERAAKLAAAETSKT</sequence>
<reference evidence="2 3" key="1">
    <citation type="submission" date="2015-09" db="EMBL/GenBank/DDBJ databases">
        <title>Host preference determinants of Valsa canker pathogens revealed by comparative genomics.</title>
        <authorList>
            <person name="Yin Z."/>
            <person name="Huang L."/>
        </authorList>
    </citation>
    <scope>NUCLEOTIDE SEQUENCE [LARGE SCALE GENOMIC DNA]</scope>
    <source>
        <strain evidence="2 3">YSFL</strain>
    </source>
</reference>
<dbReference type="PANTHER" id="PTHR39290">
    <property type="entry name" value="C3H1-TYPE DOMAIN-CONTAINING PROTEIN-RELATED"/>
    <property type="match status" value="1"/>
</dbReference>
<evidence type="ECO:0000313" key="2">
    <source>
        <dbReference type="EMBL" id="ROV96704.1"/>
    </source>
</evidence>
<evidence type="ECO:0000313" key="3">
    <source>
        <dbReference type="Proteomes" id="UP000284375"/>
    </source>
</evidence>
<dbReference type="InterPro" id="IPR029063">
    <property type="entry name" value="SAM-dependent_MTases_sf"/>
</dbReference>
<comment type="caution">
    <text evidence="2">The sequence shown here is derived from an EMBL/GenBank/DDBJ whole genome shotgun (WGS) entry which is preliminary data.</text>
</comment>
<gene>
    <name evidence="2" type="ORF">VSDG_05537</name>
</gene>
<dbReference type="AlphaFoldDB" id="A0A423W092"/>
<dbReference type="SUPFAM" id="SSF53335">
    <property type="entry name" value="S-adenosyl-L-methionine-dependent methyltransferases"/>
    <property type="match status" value="1"/>
</dbReference>
<feature type="region of interest" description="Disordered" evidence="1">
    <location>
        <begin position="1"/>
        <end position="21"/>
    </location>
</feature>
<protein>
    <submittedName>
        <fullName evidence="2">Uncharacterized protein</fullName>
    </submittedName>
</protein>
<evidence type="ECO:0000256" key="1">
    <source>
        <dbReference type="SAM" id="MobiDB-lite"/>
    </source>
</evidence>
<accession>A0A423W092</accession>
<feature type="region of interest" description="Disordered" evidence="1">
    <location>
        <begin position="110"/>
        <end position="129"/>
    </location>
</feature>
<dbReference type="PANTHER" id="PTHR39290:SF6">
    <property type="entry name" value="S-ADENOSYL-L-METHIONINE-DEPENDENT METHYLTRANSFERASES SUPERFAMILY PROTEIN"/>
    <property type="match status" value="1"/>
</dbReference>
<proteinExistence type="predicted"/>
<organism evidence="2 3">
    <name type="scientific">Cytospora chrysosperma</name>
    <name type="common">Cytospora canker fungus</name>
    <name type="synonym">Sphaeria chrysosperma</name>
    <dbReference type="NCBI Taxonomy" id="252740"/>
    <lineage>
        <taxon>Eukaryota</taxon>
        <taxon>Fungi</taxon>
        <taxon>Dikarya</taxon>
        <taxon>Ascomycota</taxon>
        <taxon>Pezizomycotina</taxon>
        <taxon>Sordariomycetes</taxon>
        <taxon>Sordariomycetidae</taxon>
        <taxon>Diaporthales</taxon>
        <taxon>Cytosporaceae</taxon>
        <taxon>Cytospora</taxon>
    </lineage>
</organism>
<feature type="region of interest" description="Disordered" evidence="1">
    <location>
        <begin position="82"/>
        <end position="104"/>
    </location>
</feature>
<dbReference type="Proteomes" id="UP000284375">
    <property type="component" value="Unassembled WGS sequence"/>
</dbReference>